<feature type="transmembrane region" description="Helical" evidence="8">
    <location>
        <begin position="21"/>
        <end position="40"/>
    </location>
</feature>
<evidence type="ECO:0000259" key="9">
    <source>
        <dbReference type="Pfam" id="PF00884"/>
    </source>
</evidence>
<dbReference type="GO" id="GO:0005886">
    <property type="term" value="C:plasma membrane"/>
    <property type="evidence" value="ECO:0007669"/>
    <property type="project" value="UniProtKB-SubCell"/>
</dbReference>
<dbReference type="Pfam" id="PF08019">
    <property type="entry name" value="EptA_B_N"/>
    <property type="match status" value="1"/>
</dbReference>
<proteinExistence type="predicted"/>
<evidence type="ECO:0000256" key="7">
    <source>
        <dbReference type="ARBA" id="ARBA00023136"/>
    </source>
</evidence>
<feature type="transmembrane region" description="Helical" evidence="8">
    <location>
        <begin position="166"/>
        <end position="188"/>
    </location>
</feature>
<keyword evidence="2" id="KW-1003">Cell membrane</keyword>
<dbReference type="InterPro" id="IPR036259">
    <property type="entry name" value="MFS_trans_sf"/>
</dbReference>
<dbReference type="GO" id="GO:0016776">
    <property type="term" value="F:phosphotransferase activity, phosphate group as acceptor"/>
    <property type="evidence" value="ECO:0007669"/>
    <property type="project" value="TreeGrafter"/>
</dbReference>
<evidence type="ECO:0000256" key="5">
    <source>
        <dbReference type="ARBA" id="ARBA00022692"/>
    </source>
</evidence>
<evidence type="ECO:0000256" key="2">
    <source>
        <dbReference type="ARBA" id="ARBA00022475"/>
    </source>
</evidence>
<evidence type="ECO:0000313" key="11">
    <source>
        <dbReference type="EMBL" id="PND39013.1"/>
    </source>
</evidence>
<dbReference type="SUPFAM" id="SSF103473">
    <property type="entry name" value="MFS general substrate transporter"/>
    <property type="match status" value="1"/>
</dbReference>
<protein>
    <submittedName>
        <fullName evidence="11">Phosphoethanolamine transferase</fullName>
    </submittedName>
</protein>
<dbReference type="CDD" id="cd16017">
    <property type="entry name" value="LptA"/>
    <property type="match status" value="1"/>
</dbReference>
<dbReference type="AlphaFoldDB" id="A0A2N8KZZ1"/>
<evidence type="ECO:0000256" key="4">
    <source>
        <dbReference type="ARBA" id="ARBA00022679"/>
    </source>
</evidence>
<evidence type="ECO:0000256" key="1">
    <source>
        <dbReference type="ARBA" id="ARBA00004429"/>
    </source>
</evidence>
<evidence type="ECO:0000256" key="8">
    <source>
        <dbReference type="SAM" id="Phobius"/>
    </source>
</evidence>
<comment type="caution">
    <text evidence="11">The sequence shown here is derived from an EMBL/GenBank/DDBJ whole genome shotgun (WGS) entry which is preliminary data.</text>
</comment>
<evidence type="ECO:0000313" key="12">
    <source>
        <dbReference type="Proteomes" id="UP000235916"/>
    </source>
</evidence>
<feature type="transmembrane region" description="Helical" evidence="8">
    <location>
        <begin position="60"/>
        <end position="82"/>
    </location>
</feature>
<feature type="domain" description="Phosphoethanolamine transferase N-terminal" evidence="10">
    <location>
        <begin position="71"/>
        <end position="221"/>
    </location>
</feature>
<dbReference type="SUPFAM" id="SSF53649">
    <property type="entry name" value="Alkaline phosphatase-like"/>
    <property type="match status" value="1"/>
</dbReference>
<feature type="transmembrane region" description="Helical" evidence="8">
    <location>
        <begin position="89"/>
        <end position="112"/>
    </location>
</feature>
<dbReference type="Proteomes" id="UP000235916">
    <property type="component" value="Unassembled WGS sequence"/>
</dbReference>
<evidence type="ECO:0000259" key="10">
    <source>
        <dbReference type="Pfam" id="PF08019"/>
    </source>
</evidence>
<accession>A0A2N8KZZ1</accession>
<dbReference type="InterPro" id="IPR017850">
    <property type="entry name" value="Alkaline_phosphatase_core_sf"/>
</dbReference>
<feature type="domain" description="Sulfatase N-terminal" evidence="9">
    <location>
        <begin position="251"/>
        <end position="547"/>
    </location>
</feature>
<dbReference type="RefSeq" id="WP_102768930.1">
    <property type="nucleotide sequence ID" value="NZ_POSP01000003.1"/>
</dbReference>
<dbReference type="InterPro" id="IPR000917">
    <property type="entry name" value="Sulfatase_N"/>
</dbReference>
<keyword evidence="3" id="KW-0997">Cell inner membrane</keyword>
<keyword evidence="4 11" id="KW-0808">Transferase</keyword>
<dbReference type="InterPro" id="IPR012549">
    <property type="entry name" value="EptA-like_N"/>
</dbReference>
<organism evidence="11 12">
    <name type="scientific">Kinneretia aquatilis</name>
    <dbReference type="NCBI Taxonomy" id="2070761"/>
    <lineage>
        <taxon>Bacteria</taxon>
        <taxon>Pseudomonadati</taxon>
        <taxon>Pseudomonadota</taxon>
        <taxon>Betaproteobacteria</taxon>
        <taxon>Burkholderiales</taxon>
        <taxon>Sphaerotilaceae</taxon>
        <taxon>Roseateles</taxon>
    </lineage>
</organism>
<dbReference type="Gene3D" id="3.40.720.10">
    <property type="entry name" value="Alkaline Phosphatase, subunit A"/>
    <property type="match status" value="1"/>
</dbReference>
<dbReference type="InterPro" id="IPR040423">
    <property type="entry name" value="PEA_transferase"/>
</dbReference>
<dbReference type="PANTHER" id="PTHR30443:SF0">
    <property type="entry name" value="PHOSPHOETHANOLAMINE TRANSFERASE EPTA"/>
    <property type="match status" value="1"/>
</dbReference>
<dbReference type="PANTHER" id="PTHR30443">
    <property type="entry name" value="INNER MEMBRANE PROTEIN"/>
    <property type="match status" value="1"/>
</dbReference>
<name>A0A2N8KZZ1_9BURK</name>
<dbReference type="InterPro" id="IPR058130">
    <property type="entry name" value="PEA_transf_C"/>
</dbReference>
<feature type="transmembrane region" description="Helical" evidence="8">
    <location>
        <begin position="132"/>
        <end position="154"/>
    </location>
</feature>
<dbReference type="GO" id="GO:0009244">
    <property type="term" value="P:lipopolysaccharide core region biosynthetic process"/>
    <property type="evidence" value="ECO:0007669"/>
    <property type="project" value="TreeGrafter"/>
</dbReference>
<keyword evidence="5 8" id="KW-0812">Transmembrane</keyword>
<evidence type="ECO:0000256" key="3">
    <source>
        <dbReference type="ARBA" id="ARBA00022519"/>
    </source>
</evidence>
<keyword evidence="7 8" id="KW-0472">Membrane</keyword>
<evidence type="ECO:0000256" key="6">
    <source>
        <dbReference type="ARBA" id="ARBA00022989"/>
    </source>
</evidence>
<dbReference type="OrthoDB" id="9786870at2"/>
<comment type="subcellular location">
    <subcellularLocation>
        <location evidence="1">Cell inner membrane</location>
        <topology evidence="1">Multi-pass membrane protein</topology>
    </subcellularLocation>
</comment>
<dbReference type="EMBL" id="POSP01000003">
    <property type="protein sequence ID" value="PND39013.1"/>
    <property type="molecule type" value="Genomic_DNA"/>
</dbReference>
<keyword evidence="12" id="KW-1185">Reference proteome</keyword>
<gene>
    <name evidence="11" type="ORF">C1O66_16755</name>
</gene>
<dbReference type="NCBIfam" id="NF028537">
    <property type="entry name" value="P_eth_NH2_trans"/>
    <property type="match status" value="1"/>
</dbReference>
<keyword evidence="6 8" id="KW-1133">Transmembrane helix</keyword>
<sequence length="568" mass="62278">MIAFASSRTSTPPPARPRFTLALSVEQLLLISSLFWLFSANRLFFAAALKDRLASDASSWGFGLAIGVMVLALHVFLVGLVAHRWTIKPVLSVLLIGTACATFYMQTYGVYLDPTMLRNTLRTDPAEASELLSLRMAGHVLLWAGLPLLALWRVEIVRRRSWQRALGVRLGVLLLALATAVAAIMAVFQPFSSLMRNNKEIRYLITPANYIWSLGSVIAQDLKGAAKPRQPLGLDAKPGAQMSARAKPLVLVLVVGETARAANWGLNGYARQTTPQLAQVPELISLPPVEACGTNTETSLPCMFAPIGRRDYDEARIRGSESLLHLLARAGVQVHWRDNQSGCKGVCDGLPNDFVDDQNAPGLCDGKRCLDEGLIADLDARLAAAKSQSASTHLWVMHQLGNHGPSYFRRYPEAFERFKPACQKDDLRLCSKEEIVNAYDNALLYTDHLLAELVKKLKARSDEVDTALIYVSDHGESLGENGLFLHGIPYAIAPKQQTQVPMLMWASPGFGANAGLDMACLRQRASQTEPAPRHDHLFHTVMGLLDVHSSVFAPEWNLAQNCKTGAAR</sequence>
<reference evidence="11 12" key="1">
    <citation type="submission" date="2018-01" db="EMBL/GenBank/DDBJ databases">
        <title>Draft genome sequence of Paucibacter aquatile CR182 isolated from freshwater of the Nakdong River.</title>
        <authorList>
            <person name="Choi A."/>
            <person name="Chung E.J."/>
        </authorList>
    </citation>
    <scope>NUCLEOTIDE SEQUENCE [LARGE SCALE GENOMIC DNA]</scope>
    <source>
        <strain evidence="11 12">CR182</strain>
    </source>
</reference>
<dbReference type="Pfam" id="PF00884">
    <property type="entry name" value="Sulfatase"/>
    <property type="match status" value="1"/>
</dbReference>